<accession>A0A4S8QJ27</accession>
<dbReference type="AlphaFoldDB" id="A0A4S8QJ27"/>
<evidence type="ECO:0000313" key="3">
    <source>
        <dbReference type="Proteomes" id="UP000308671"/>
    </source>
</evidence>
<gene>
    <name evidence="2" type="ORF">BGAL_0603g00010</name>
</gene>
<organism evidence="2 3">
    <name type="scientific">Botrytis galanthina</name>
    <dbReference type="NCBI Taxonomy" id="278940"/>
    <lineage>
        <taxon>Eukaryota</taxon>
        <taxon>Fungi</taxon>
        <taxon>Dikarya</taxon>
        <taxon>Ascomycota</taxon>
        <taxon>Pezizomycotina</taxon>
        <taxon>Leotiomycetes</taxon>
        <taxon>Helotiales</taxon>
        <taxon>Sclerotiniaceae</taxon>
        <taxon>Botrytis</taxon>
    </lineage>
</organism>
<keyword evidence="1" id="KW-0472">Membrane</keyword>
<reference evidence="2 3" key="1">
    <citation type="submission" date="2017-12" db="EMBL/GenBank/DDBJ databases">
        <title>Comparative genomics of Botrytis spp.</title>
        <authorList>
            <person name="Valero-Jimenez C.A."/>
            <person name="Tapia P."/>
            <person name="Veloso J."/>
            <person name="Silva-Moreno E."/>
            <person name="Staats M."/>
            <person name="Valdes J.H."/>
            <person name="Van Kan J.A.L."/>
        </authorList>
    </citation>
    <scope>NUCLEOTIDE SEQUENCE [LARGE SCALE GENOMIC DNA]</scope>
    <source>
        <strain evidence="2 3">MUCL435</strain>
    </source>
</reference>
<dbReference type="Proteomes" id="UP000308671">
    <property type="component" value="Unassembled WGS sequence"/>
</dbReference>
<protein>
    <recommendedName>
        <fullName evidence="4">Integral membrane protein</fullName>
    </recommendedName>
</protein>
<evidence type="ECO:0008006" key="4">
    <source>
        <dbReference type="Google" id="ProtNLM"/>
    </source>
</evidence>
<sequence>MAVTPIQSLVSSLPPEVLAKVPAIAAPLGVTSNLVNPTSRGWVLAIVSSILAGLMIICYAIRVYTRLAIQRKVTWCDFTLLIGFLSALVVYIDVLIFSARTLKAITFSVPTAAVGLAIDIYLFILPFIAVIRLHLPMRKRIPAMMMFSVGLLNVDLDIGIMLCCFLPMRLFLRTYRNTFSSVAVVLASCLRCRLELSKSSAHITNFKDESKQESAITRPAPTKALGRNLYPNLDVTSPSDFQDSGLSSKSCKGMSTQPAGGNTFSIATHELRY</sequence>
<dbReference type="OrthoDB" id="3542691at2759"/>
<evidence type="ECO:0000313" key="2">
    <source>
        <dbReference type="EMBL" id="THV44628.1"/>
    </source>
</evidence>
<proteinExistence type="predicted"/>
<dbReference type="EMBL" id="PQXL01000602">
    <property type="protein sequence ID" value="THV44628.1"/>
    <property type="molecule type" value="Genomic_DNA"/>
</dbReference>
<keyword evidence="1" id="KW-0812">Transmembrane</keyword>
<name>A0A4S8QJ27_9HELO</name>
<feature type="transmembrane region" description="Helical" evidence="1">
    <location>
        <begin position="112"/>
        <end position="131"/>
    </location>
</feature>
<keyword evidence="3" id="KW-1185">Reference proteome</keyword>
<feature type="transmembrane region" description="Helical" evidence="1">
    <location>
        <begin position="143"/>
        <end position="168"/>
    </location>
</feature>
<feature type="transmembrane region" description="Helical" evidence="1">
    <location>
        <begin position="73"/>
        <end position="92"/>
    </location>
</feature>
<keyword evidence="1" id="KW-1133">Transmembrane helix</keyword>
<feature type="transmembrane region" description="Helical" evidence="1">
    <location>
        <begin position="43"/>
        <end position="61"/>
    </location>
</feature>
<comment type="caution">
    <text evidence="2">The sequence shown here is derived from an EMBL/GenBank/DDBJ whole genome shotgun (WGS) entry which is preliminary data.</text>
</comment>
<evidence type="ECO:0000256" key="1">
    <source>
        <dbReference type="SAM" id="Phobius"/>
    </source>
</evidence>